<dbReference type="SUPFAM" id="SSF53474">
    <property type="entry name" value="alpha/beta-Hydrolases"/>
    <property type="match status" value="1"/>
</dbReference>
<dbReference type="AlphaFoldDB" id="A0A7U2ICR0"/>
<dbReference type="Proteomes" id="UP000663193">
    <property type="component" value="Chromosome 22"/>
</dbReference>
<dbReference type="VEuPathDB" id="FungiDB:JI435_131680"/>
<dbReference type="GO" id="GO:0016787">
    <property type="term" value="F:hydrolase activity"/>
    <property type="evidence" value="ECO:0007669"/>
    <property type="project" value="InterPro"/>
</dbReference>
<dbReference type="EMBL" id="CP069044">
    <property type="protein sequence ID" value="QRD07436.1"/>
    <property type="molecule type" value="Genomic_DNA"/>
</dbReference>
<evidence type="ECO:0000313" key="2">
    <source>
        <dbReference type="EMBL" id="QRD07436.1"/>
    </source>
</evidence>
<organism evidence="2 3">
    <name type="scientific">Phaeosphaeria nodorum (strain SN15 / ATCC MYA-4574 / FGSC 10173)</name>
    <name type="common">Glume blotch fungus</name>
    <name type="synonym">Parastagonospora nodorum</name>
    <dbReference type="NCBI Taxonomy" id="321614"/>
    <lineage>
        <taxon>Eukaryota</taxon>
        <taxon>Fungi</taxon>
        <taxon>Dikarya</taxon>
        <taxon>Ascomycota</taxon>
        <taxon>Pezizomycotina</taxon>
        <taxon>Dothideomycetes</taxon>
        <taxon>Pleosporomycetidae</taxon>
        <taxon>Pleosporales</taxon>
        <taxon>Pleosporineae</taxon>
        <taxon>Phaeosphaeriaceae</taxon>
        <taxon>Parastagonospora</taxon>
    </lineage>
</organism>
<name>A0A7U2ICR0_PHANO</name>
<evidence type="ECO:0000259" key="1">
    <source>
        <dbReference type="Pfam" id="PF07859"/>
    </source>
</evidence>
<protein>
    <recommendedName>
        <fullName evidence="1">Alpha/beta hydrolase fold-3 domain-containing protein</fullName>
    </recommendedName>
</protein>
<dbReference type="Gene3D" id="3.40.50.1820">
    <property type="entry name" value="alpha/beta hydrolase"/>
    <property type="match status" value="1"/>
</dbReference>
<dbReference type="OrthoDB" id="5396420at2759"/>
<accession>A0A7U2ICR0</accession>
<dbReference type="InterPro" id="IPR013094">
    <property type="entry name" value="AB_hydrolase_3"/>
</dbReference>
<reference evidence="3" key="1">
    <citation type="journal article" date="2021" name="BMC Genomics">
        <title>Chromosome-level genome assembly and manually-curated proteome of model necrotroph Parastagonospora nodorum Sn15 reveals a genome-wide trove of candidate effector homologs, and redundancy of virulence-related functions within an accessory chromosome.</title>
        <authorList>
            <person name="Bertazzoni S."/>
            <person name="Jones D.A.B."/>
            <person name="Phan H.T."/>
            <person name="Tan K.-C."/>
            <person name="Hane J.K."/>
        </authorList>
    </citation>
    <scope>NUCLEOTIDE SEQUENCE [LARGE SCALE GENOMIC DNA]</scope>
    <source>
        <strain evidence="3">SN15 / ATCC MYA-4574 / FGSC 10173)</strain>
    </source>
</reference>
<evidence type="ECO:0000313" key="3">
    <source>
        <dbReference type="Proteomes" id="UP000663193"/>
    </source>
</evidence>
<sequence>MPLLVRARAVTARPIPAHCTPRYYAPWRRLLSAVTSPPREQVSVSCRSSGHITIDIFRASSSSSSVIVYLPPGPVLPGCNNEEERVISMLSETAAATIARINYRASSEFQFPTPFHDVLFGWDWIRENLLLDKFDRPYLARLGVCGELIGGSLATMLALTECRLGETRIAAAAVNNPIADWVFPDELPAVDPSELPEPMAPDETSFQADGDIMELSPVLAEKKRGRKPGKKTAKTSILTAWERYGDNKVIPSLTLSAERDVLFRRPQDYLDRFAAPIHFFRSPHAQLLMPQQDDMFASHQPDEDLDFEAQMTMDHYNSVNRQTPPPPEVPMLSRCRAYARNYPAAGSNLRLPEWNITTGTESPLLDQGAELAVRAGMMPMRRRYTKSMRMGRYCTTSYRELVFGLSRRTMPGRRTYRVLAHG</sequence>
<proteinExistence type="predicted"/>
<dbReference type="Pfam" id="PF07859">
    <property type="entry name" value="Abhydrolase_3"/>
    <property type="match status" value="1"/>
</dbReference>
<feature type="domain" description="Alpha/beta hydrolase fold-3" evidence="1">
    <location>
        <begin position="83"/>
        <end position="274"/>
    </location>
</feature>
<dbReference type="InterPro" id="IPR029058">
    <property type="entry name" value="AB_hydrolase_fold"/>
</dbReference>
<keyword evidence="3" id="KW-1185">Reference proteome</keyword>
<gene>
    <name evidence="2" type="ORF">JI435_131680</name>
</gene>